<dbReference type="PIRSF" id="PIRSF017393">
    <property type="entry name" value="MTase_SAV2177"/>
    <property type="match status" value="1"/>
</dbReference>
<keyword evidence="3" id="KW-1185">Reference proteome</keyword>
<feature type="region of interest" description="Disordered" evidence="1">
    <location>
        <begin position="1"/>
        <end position="20"/>
    </location>
</feature>
<dbReference type="InterPro" id="IPR006764">
    <property type="entry name" value="SAM_dep_MeTrfase_SAV2177_type"/>
</dbReference>
<proteinExistence type="predicted"/>
<accession>A0A1C5HVD0</accession>
<dbReference type="SUPFAM" id="SSF53335">
    <property type="entry name" value="S-adenosyl-L-methionine-dependent methyltransferases"/>
    <property type="match status" value="1"/>
</dbReference>
<dbReference type="STRING" id="47864.GA0070560_10691"/>
<gene>
    <name evidence="2" type="ORF">GA0070560_10691</name>
</gene>
<dbReference type="Pfam" id="PF04672">
    <property type="entry name" value="Methyltransf_19"/>
    <property type="match status" value="1"/>
</dbReference>
<sequence length="282" mass="30761">MSTDAPGVTPGPVHPSDRIDTSVAHPARRYNYWLGGKDNFQADRESGDAMAERFPTIRISALENRRFLQRAVGYLAREAGIRQFLDIGTGIPTADNTHEVAQRIAPESRVVYVDNDPIVLAHARALLTSSPEGATAYIDADLRDPEKILHHPDLRRTIDLSRPVALMLVAILHFVPDSDDPYAAVRRLLDALPPGSYLAASHATHEYLPPQVAEEAKAAAKGGGPHGIINLRTLDEFTGFFAGLDVVEPGIRSVAEWRAESEPQPRPSVVEVSMYGGVARKP</sequence>
<keyword evidence="2" id="KW-0808">Transferase</keyword>
<dbReference type="GO" id="GO:0008168">
    <property type="term" value="F:methyltransferase activity"/>
    <property type="evidence" value="ECO:0007669"/>
    <property type="project" value="UniProtKB-KW"/>
</dbReference>
<reference evidence="3" key="1">
    <citation type="submission" date="2016-06" db="EMBL/GenBank/DDBJ databases">
        <authorList>
            <person name="Varghese N."/>
        </authorList>
    </citation>
    <scope>NUCLEOTIDE SEQUENCE [LARGE SCALE GENOMIC DNA]</scope>
    <source>
        <strain evidence="3">DSM 43171</strain>
    </source>
</reference>
<dbReference type="GO" id="GO:0032259">
    <property type="term" value="P:methylation"/>
    <property type="evidence" value="ECO:0007669"/>
    <property type="project" value="UniProtKB-KW"/>
</dbReference>
<keyword evidence="2" id="KW-0489">Methyltransferase</keyword>
<dbReference type="Proteomes" id="UP000199408">
    <property type="component" value="Unassembled WGS sequence"/>
</dbReference>
<dbReference type="AlphaFoldDB" id="A0A1C5HVD0"/>
<dbReference type="RefSeq" id="WP_091294651.1">
    <property type="nucleotide sequence ID" value="NZ_FMDN01000006.1"/>
</dbReference>
<evidence type="ECO:0000313" key="2">
    <source>
        <dbReference type="EMBL" id="SCG49878.1"/>
    </source>
</evidence>
<dbReference type="Gene3D" id="3.40.50.150">
    <property type="entry name" value="Vaccinia Virus protein VP39"/>
    <property type="match status" value="1"/>
</dbReference>
<dbReference type="InterPro" id="IPR029063">
    <property type="entry name" value="SAM-dependent_MTases_sf"/>
</dbReference>
<evidence type="ECO:0000313" key="3">
    <source>
        <dbReference type="Proteomes" id="UP000199408"/>
    </source>
</evidence>
<dbReference type="OrthoDB" id="4073278at2"/>
<dbReference type="EMBL" id="FMDN01000006">
    <property type="protein sequence ID" value="SCG49878.1"/>
    <property type="molecule type" value="Genomic_DNA"/>
</dbReference>
<organism evidence="2 3">
    <name type="scientific">Micromonospora halophytica</name>
    <dbReference type="NCBI Taxonomy" id="47864"/>
    <lineage>
        <taxon>Bacteria</taxon>
        <taxon>Bacillati</taxon>
        <taxon>Actinomycetota</taxon>
        <taxon>Actinomycetes</taxon>
        <taxon>Micromonosporales</taxon>
        <taxon>Micromonosporaceae</taxon>
        <taxon>Micromonospora</taxon>
    </lineage>
</organism>
<evidence type="ECO:0000256" key="1">
    <source>
        <dbReference type="SAM" id="MobiDB-lite"/>
    </source>
</evidence>
<name>A0A1C5HVD0_9ACTN</name>
<protein>
    <submittedName>
        <fullName evidence="2">S-adenosyl methyltransferase</fullName>
    </submittedName>
</protein>